<dbReference type="EMBL" id="OB660385">
    <property type="protein sequence ID" value="CAD7224499.1"/>
    <property type="molecule type" value="Genomic_DNA"/>
</dbReference>
<evidence type="ECO:0000256" key="7">
    <source>
        <dbReference type="SAM" id="MobiDB-lite"/>
    </source>
</evidence>
<dbReference type="FunFam" id="1.25.10.10:FF:000808">
    <property type="entry name" value="Adaptor related protein complex 3 subunit delta 1"/>
    <property type="match status" value="1"/>
</dbReference>
<evidence type="ECO:0000256" key="1">
    <source>
        <dbReference type="ARBA" id="ARBA00004308"/>
    </source>
</evidence>
<dbReference type="GO" id="GO:0048499">
    <property type="term" value="P:synaptic vesicle membrane organization"/>
    <property type="evidence" value="ECO:0007669"/>
    <property type="project" value="TreeGrafter"/>
</dbReference>
<dbReference type="SMART" id="SM01354">
    <property type="entry name" value="BLVR"/>
    <property type="match status" value="1"/>
</dbReference>
<dbReference type="GO" id="GO:0016182">
    <property type="term" value="P:synaptic vesicle budding from endosome"/>
    <property type="evidence" value="ECO:0007669"/>
    <property type="project" value="TreeGrafter"/>
</dbReference>
<sequence>MPSLRSCMASHQSSQLAEDSAFVPALCRATRVVSPTQVAQEDQKTFTDLVRQLVGNYDSDIEKARAIFRWITVKNLNAMEFDETLKQDTPMGLLRGIKHGTESYHVLFKRLCSYVGLHCVVIKGHSKSAGYQPGVRFEDNRFRNSWNAVFVAGGWRFVQCNWGARHLVNAKAKPASTGPKSKGDSLRYEYDDHYFLTDPREFIHEFYPLQSEWQLLKRPISLQQFEELPFVRSLFFRYGLYFPDDQCKAVMRTDSTGATTIRIGIPSHMQSSLIFHYNLKFYENDLDTYDGVVLKRYVMQSVQGNTVAFRVHAPSPGALLLDIFANAVTPQEYLTGEPMKFKSVCKFKILCDSLQTVMVPLPDCASGEWGPVKATRLFGLIPLTAEDALIFASRDLQIQFRMTRPLTDFMATLHKNGSEERKLSKHVSHTVDDDVVTFFISFPEEGQYGPRFFFSMALKKVKGNIERLFDKNLSDLVRGIRSNKDKEAKYVAGCIEEIKQELRQENLAVKANAIAKLTYLQMLGYDVSWAAFNVIEVMASAKFTHKRIGYLCAAQSFSEDTDVLMLTTNMIRKDLSSQSQYEAGVALTGLSCFVSHDLARDLVNDVITLLTSTKPYLRKKAVLLLYKIFLKFPDALRPAFPRLKEKLEDPDPGVQSAAVNVICELARKNPKNYLSLAPTFFKLMTSSTNNWMLIKIIKLFGALTPLEPRLGKKLIEPLTNLIHSTSAMSLLYECINTVIAVLISISSGLPNHNASVQLCVQKLRILIEDSDQNWLLAMSRILSTHPKPVQAHKDLIMGCLDDRDESIRLRALDLLYGMPIIVGHRSKSNVDGGSEVLFHEPLSSSRYISVLVSLSRIEGTRHGKLLTSQLLDVATRVPSVRGFATAQMALLLENSQVLFFPEGGKSTGVEVLYAAAYICGEFANPNCVVFSQSHLPDPRGTLEAMLRTRVSNLPPHVAAAYIQNLLKMYSRILTVAEEEQDMETVQEVGSLLLDRLPELVSSSDLEVQERASSTLLIVKNLIRLQRGLSLEEPEEIREGSAPPAVVSDLLSDLPLNEQPGALTNGVASAPEGSQFGAGVLASLFQGDLNPVGPKAQRKVPVPEGLDLDAWINEPLPERSFSSEEVSDEEASVGSGKGKKKKKGRRKKAKRGMGFMQGDGQEGEDGGRKQENYEEPTLEELDKARQARLAEQELNPHYLKGGVSSPSTMSGLVLSSPSSELPPVASLDLNVPLKIPGLVSLDRYINMDGSEGGAEESGRKKKKKKGKKEKKKKRTEDDDDEDEHDHLDDRPVVRTEYEMPEGAVVADEDEDDNRPTDDPHRALDINLDEPLRPEETLLSPTHRIVASPPPPAVGPVDADGGEGKKKKKKSTKEKKKGKTKDKV</sequence>
<dbReference type="Pfam" id="PF06375">
    <property type="entry name" value="AP3D1"/>
    <property type="match status" value="1"/>
</dbReference>
<dbReference type="GO" id="GO:0043195">
    <property type="term" value="C:terminal bouton"/>
    <property type="evidence" value="ECO:0007669"/>
    <property type="project" value="TreeGrafter"/>
</dbReference>
<evidence type="ECO:0000256" key="3">
    <source>
        <dbReference type="ARBA" id="ARBA00022448"/>
    </source>
</evidence>
<evidence type="ECO:0000256" key="5">
    <source>
        <dbReference type="ARBA" id="ARBA00022927"/>
    </source>
</evidence>
<dbReference type="Pfam" id="PF01602">
    <property type="entry name" value="Adaptin_N"/>
    <property type="match status" value="2"/>
</dbReference>
<protein>
    <submittedName>
        <fullName evidence="8">Uncharacterized protein</fullName>
    </submittedName>
</protein>
<dbReference type="GO" id="GO:0010008">
    <property type="term" value="C:endosome membrane"/>
    <property type="evidence" value="ECO:0007669"/>
    <property type="project" value="TreeGrafter"/>
</dbReference>
<feature type="region of interest" description="Disordered" evidence="7">
    <location>
        <begin position="1237"/>
        <end position="1382"/>
    </location>
</feature>
<dbReference type="SMART" id="SM00460">
    <property type="entry name" value="TGc"/>
    <property type="match status" value="1"/>
</dbReference>
<feature type="region of interest" description="Disordered" evidence="7">
    <location>
        <begin position="1118"/>
        <end position="1223"/>
    </location>
</feature>
<feature type="compositionally biased region" description="Basic and acidic residues" evidence="7">
    <location>
        <begin position="1312"/>
        <end position="1334"/>
    </location>
</feature>
<keyword evidence="3" id="KW-0813">Transport</keyword>
<dbReference type="InterPro" id="IPR011989">
    <property type="entry name" value="ARM-like"/>
</dbReference>
<dbReference type="InterPro" id="IPR017105">
    <property type="entry name" value="AP3_complex_dsu"/>
</dbReference>
<dbReference type="OrthoDB" id="6129702at2759"/>
<dbReference type="InterPro" id="IPR016024">
    <property type="entry name" value="ARM-type_fold"/>
</dbReference>
<dbReference type="GO" id="GO:0048490">
    <property type="term" value="P:anterograde synaptic vesicle transport"/>
    <property type="evidence" value="ECO:0007669"/>
    <property type="project" value="TreeGrafter"/>
</dbReference>
<dbReference type="Gene3D" id="1.25.10.10">
    <property type="entry name" value="Leucine-rich Repeat Variant"/>
    <property type="match status" value="2"/>
</dbReference>
<dbReference type="GO" id="GO:1904115">
    <property type="term" value="C:axon cytoplasm"/>
    <property type="evidence" value="ECO:0007669"/>
    <property type="project" value="GOC"/>
</dbReference>
<feature type="compositionally biased region" description="Basic residues" evidence="7">
    <location>
        <begin position="1363"/>
        <end position="1382"/>
    </location>
</feature>
<evidence type="ECO:0000256" key="4">
    <source>
        <dbReference type="ARBA" id="ARBA00022737"/>
    </source>
</evidence>
<feature type="compositionally biased region" description="Low complexity" evidence="7">
    <location>
        <begin position="1209"/>
        <end position="1223"/>
    </location>
</feature>
<dbReference type="GO" id="GO:0098943">
    <property type="term" value="P:neurotransmitter receptor transport, postsynaptic endosome to lysosome"/>
    <property type="evidence" value="ECO:0007669"/>
    <property type="project" value="TreeGrafter"/>
</dbReference>
<dbReference type="GO" id="GO:0098830">
    <property type="term" value="C:presynaptic endosome"/>
    <property type="evidence" value="ECO:0007669"/>
    <property type="project" value="TreeGrafter"/>
</dbReference>
<dbReference type="PANTHER" id="PTHR22781">
    <property type="entry name" value="DELTA ADAPTIN-RELATED"/>
    <property type="match status" value="1"/>
</dbReference>
<dbReference type="InterPro" id="IPR002553">
    <property type="entry name" value="Clathrin/coatomer_adapt-like_N"/>
</dbReference>
<evidence type="ECO:0000313" key="8">
    <source>
        <dbReference type="EMBL" id="CAD7224499.1"/>
    </source>
</evidence>
<comment type="subcellular location">
    <subcellularLocation>
        <location evidence="1">Endomembrane system</location>
    </subcellularLocation>
</comment>
<evidence type="ECO:0000256" key="2">
    <source>
        <dbReference type="ARBA" id="ARBA00006613"/>
    </source>
</evidence>
<name>A0A7R8ZI09_9CRUS</name>
<dbReference type="PANTHER" id="PTHR22781:SF12">
    <property type="entry name" value="AP-3 COMPLEX SUBUNIT DELTA-1"/>
    <property type="match status" value="1"/>
</dbReference>
<dbReference type="GO" id="GO:0030123">
    <property type="term" value="C:AP-3 adaptor complex"/>
    <property type="evidence" value="ECO:0007669"/>
    <property type="project" value="InterPro"/>
</dbReference>
<dbReference type="SUPFAM" id="SSF54001">
    <property type="entry name" value="Cysteine proteinases"/>
    <property type="match status" value="1"/>
</dbReference>
<accession>A0A7R8ZI09</accession>
<dbReference type="InterPro" id="IPR002931">
    <property type="entry name" value="Transglutaminase-like"/>
</dbReference>
<feature type="compositionally biased region" description="Basic and acidic residues" evidence="7">
    <location>
        <begin position="1283"/>
        <end position="1296"/>
    </location>
</feature>
<dbReference type="Pfam" id="PF23265">
    <property type="entry name" value="Ig-like_KY"/>
    <property type="match status" value="1"/>
</dbReference>
<feature type="compositionally biased region" description="Basic residues" evidence="7">
    <location>
        <begin position="1258"/>
        <end position="1272"/>
    </location>
</feature>
<dbReference type="InterPro" id="IPR056564">
    <property type="entry name" value="Ig-like_KY"/>
</dbReference>
<dbReference type="SUPFAM" id="SSF48371">
    <property type="entry name" value="ARM repeat"/>
    <property type="match status" value="1"/>
</dbReference>
<proteinExistence type="inferred from homology"/>
<reference evidence="8" key="1">
    <citation type="submission" date="2020-11" db="EMBL/GenBank/DDBJ databases">
        <authorList>
            <person name="Tran Van P."/>
        </authorList>
    </citation>
    <scope>NUCLEOTIDE SEQUENCE</scope>
</reference>
<dbReference type="GO" id="GO:0006896">
    <property type="term" value="P:Golgi to vacuole transport"/>
    <property type="evidence" value="ECO:0007669"/>
    <property type="project" value="TreeGrafter"/>
</dbReference>
<feature type="compositionally biased region" description="Basic residues" evidence="7">
    <location>
        <begin position="1136"/>
        <end position="1150"/>
    </location>
</feature>
<organism evidence="8">
    <name type="scientific">Cyprideis torosa</name>
    <dbReference type="NCBI Taxonomy" id="163714"/>
    <lineage>
        <taxon>Eukaryota</taxon>
        <taxon>Metazoa</taxon>
        <taxon>Ecdysozoa</taxon>
        <taxon>Arthropoda</taxon>
        <taxon>Crustacea</taxon>
        <taxon>Oligostraca</taxon>
        <taxon>Ostracoda</taxon>
        <taxon>Podocopa</taxon>
        <taxon>Podocopida</taxon>
        <taxon>Cytherocopina</taxon>
        <taxon>Cytheroidea</taxon>
        <taxon>Cytherideidae</taxon>
        <taxon>Cyprideis</taxon>
    </lineage>
</organism>
<feature type="compositionally biased region" description="Basic and acidic residues" evidence="7">
    <location>
        <begin position="1179"/>
        <end position="1190"/>
    </location>
</feature>
<dbReference type="GO" id="GO:0006623">
    <property type="term" value="P:protein targeting to vacuole"/>
    <property type="evidence" value="ECO:0007669"/>
    <property type="project" value="TreeGrafter"/>
</dbReference>
<keyword evidence="5" id="KW-0653">Protein transport</keyword>
<comment type="similarity">
    <text evidence="2">Belongs to the adaptor complexes large subunit family.</text>
</comment>
<dbReference type="InterPro" id="IPR038765">
    <property type="entry name" value="Papain-like_cys_pep_sf"/>
</dbReference>
<keyword evidence="6" id="KW-0472">Membrane</keyword>
<dbReference type="InterPro" id="IPR010474">
    <property type="entry name" value="AP3D_dom_metazoa"/>
</dbReference>
<gene>
    <name evidence="8" type="ORF">CTOB1V02_LOCUS2456</name>
</gene>
<keyword evidence="4" id="KW-0677">Repeat</keyword>
<evidence type="ECO:0000256" key="6">
    <source>
        <dbReference type="ARBA" id="ARBA00023136"/>
    </source>
</evidence>